<evidence type="ECO:0000313" key="2">
    <source>
        <dbReference type="Proteomes" id="UP000467841"/>
    </source>
</evidence>
<name>A0A6D2KSS0_9BRAS</name>
<organism evidence="1 2">
    <name type="scientific">Microthlaspi erraticum</name>
    <dbReference type="NCBI Taxonomy" id="1685480"/>
    <lineage>
        <taxon>Eukaryota</taxon>
        <taxon>Viridiplantae</taxon>
        <taxon>Streptophyta</taxon>
        <taxon>Embryophyta</taxon>
        <taxon>Tracheophyta</taxon>
        <taxon>Spermatophyta</taxon>
        <taxon>Magnoliopsida</taxon>
        <taxon>eudicotyledons</taxon>
        <taxon>Gunneridae</taxon>
        <taxon>Pentapetalae</taxon>
        <taxon>rosids</taxon>
        <taxon>malvids</taxon>
        <taxon>Brassicales</taxon>
        <taxon>Brassicaceae</taxon>
        <taxon>Coluteocarpeae</taxon>
        <taxon>Microthlaspi</taxon>
    </lineage>
</organism>
<accession>A0A6D2KSS0</accession>
<comment type="caution">
    <text evidence="1">The sequence shown here is derived from an EMBL/GenBank/DDBJ whole genome shotgun (WGS) entry which is preliminary data.</text>
</comment>
<protein>
    <submittedName>
        <fullName evidence="1">Uncharacterized protein</fullName>
    </submittedName>
</protein>
<reference evidence="1" key="1">
    <citation type="submission" date="2020-01" db="EMBL/GenBank/DDBJ databases">
        <authorList>
            <person name="Mishra B."/>
        </authorList>
    </citation>
    <scope>NUCLEOTIDE SEQUENCE [LARGE SCALE GENOMIC DNA]</scope>
</reference>
<dbReference type="AlphaFoldDB" id="A0A6D2KSS0"/>
<evidence type="ECO:0000313" key="1">
    <source>
        <dbReference type="EMBL" id="CAA7055022.1"/>
    </source>
</evidence>
<keyword evidence="2" id="KW-1185">Reference proteome</keyword>
<gene>
    <name evidence="1" type="ORF">MERR_LOCUS42258</name>
</gene>
<dbReference type="Proteomes" id="UP000467841">
    <property type="component" value="Unassembled WGS sequence"/>
</dbReference>
<dbReference type="EMBL" id="CACVBM020001606">
    <property type="protein sequence ID" value="CAA7055022.1"/>
    <property type="molecule type" value="Genomic_DNA"/>
</dbReference>
<proteinExistence type="predicted"/>
<sequence length="92" mass="10378">MKPNEESKLNLDRWGTVINAVIRSGYRLSGRLSVGLSVMGAVFGSRCGYRLSLRLSVRDREIIGYDDAGEEDDKRNDDVKYRSPVTLVLRKS</sequence>